<organism evidence="2 3">
    <name type="scientific">Balaenoptera physalus</name>
    <name type="common">Fin whale</name>
    <name type="synonym">Balaena physalus</name>
    <dbReference type="NCBI Taxonomy" id="9770"/>
    <lineage>
        <taxon>Eukaryota</taxon>
        <taxon>Metazoa</taxon>
        <taxon>Chordata</taxon>
        <taxon>Craniata</taxon>
        <taxon>Vertebrata</taxon>
        <taxon>Euteleostomi</taxon>
        <taxon>Mammalia</taxon>
        <taxon>Eutheria</taxon>
        <taxon>Laurasiatheria</taxon>
        <taxon>Artiodactyla</taxon>
        <taxon>Whippomorpha</taxon>
        <taxon>Cetacea</taxon>
        <taxon>Mysticeti</taxon>
        <taxon>Balaenopteridae</taxon>
        <taxon>Balaenoptera</taxon>
    </lineage>
</organism>
<evidence type="ECO:0000256" key="1">
    <source>
        <dbReference type="SAM" id="MobiDB-lite"/>
    </source>
</evidence>
<accession>A0A643C5K3</accession>
<name>A0A643C5K3_BALPH</name>
<evidence type="ECO:0000313" key="2">
    <source>
        <dbReference type="EMBL" id="KAB0395414.1"/>
    </source>
</evidence>
<feature type="compositionally biased region" description="Basic and acidic residues" evidence="1">
    <location>
        <begin position="11"/>
        <end position="29"/>
    </location>
</feature>
<feature type="non-terminal residue" evidence="2">
    <location>
        <position position="117"/>
    </location>
</feature>
<keyword evidence="3" id="KW-1185">Reference proteome</keyword>
<comment type="caution">
    <text evidence="2">The sequence shown here is derived from an EMBL/GenBank/DDBJ whole genome shotgun (WGS) entry which is preliminary data.</text>
</comment>
<dbReference type="AlphaFoldDB" id="A0A643C5K3"/>
<feature type="region of interest" description="Disordered" evidence="1">
    <location>
        <begin position="1"/>
        <end position="44"/>
    </location>
</feature>
<gene>
    <name evidence="2" type="ORF">E2I00_015471</name>
</gene>
<sequence length="117" mass="12209">MPPSASLLYCGKHDAAAKPQEEGPRERGAGPRHTQTAPQGQPAGMLASTSLKVPAARTSAKHAVILSPESPSLIRAHTEMRNSNRETPAPVEVGLLMASGIHSPGRSSLWGREGTGL</sequence>
<dbReference type="Proteomes" id="UP000437017">
    <property type="component" value="Unassembled WGS sequence"/>
</dbReference>
<reference evidence="2 3" key="1">
    <citation type="journal article" date="2019" name="PLoS ONE">
        <title>Genomic analyses reveal an absence of contemporary introgressive admixture between fin whales and blue whales, despite known hybrids.</title>
        <authorList>
            <person name="Westbury M.V."/>
            <person name="Petersen B."/>
            <person name="Lorenzen E.D."/>
        </authorList>
    </citation>
    <scope>NUCLEOTIDE SEQUENCE [LARGE SCALE GENOMIC DNA]</scope>
    <source>
        <strain evidence="2">FinWhale-01</strain>
    </source>
</reference>
<protein>
    <submittedName>
        <fullName evidence="2">Uncharacterized protein</fullName>
    </submittedName>
</protein>
<evidence type="ECO:0000313" key="3">
    <source>
        <dbReference type="Proteomes" id="UP000437017"/>
    </source>
</evidence>
<proteinExistence type="predicted"/>
<dbReference type="EMBL" id="SGJD01002500">
    <property type="protein sequence ID" value="KAB0395414.1"/>
    <property type="molecule type" value="Genomic_DNA"/>
</dbReference>